<dbReference type="AlphaFoldDB" id="A0A327ZJV3"/>
<dbReference type="RefSeq" id="WP_111646762.1">
    <property type="nucleotide sequence ID" value="NZ_JACHWI010000001.1"/>
</dbReference>
<sequence length="110" mass="12248">MHEDELVTIEELCSAATPAPWFVRALDDDFAMSLVAVSTVPDTGAGERWPDFDHRDIVAATLVQHPRYVDSGDERWDGNAVFIAMAREAVPRLVEEVRRLRVLLAGEGND</sequence>
<name>A0A327ZJV3_9ACTN</name>
<proteinExistence type="predicted"/>
<reference evidence="1 2" key="1">
    <citation type="submission" date="2018-06" db="EMBL/GenBank/DDBJ databases">
        <title>Genomic Encyclopedia of Type Strains, Phase III (KMG-III): the genomes of soil and plant-associated and newly described type strains.</title>
        <authorList>
            <person name="Whitman W."/>
        </authorList>
    </citation>
    <scope>NUCLEOTIDE SEQUENCE [LARGE SCALE GENOMIC DNA]</scope>
    <source>
        <strain evidence="1 2">CGMCC 4.7090</strain>
    </source>
</reference>
<organism evidence="1 2">
    <name type="scientific">Actinoplanes lutulentus</name>
    <dbReference type="NCBI Taxonomy" id="1287878"/>
    <lineage>
        <taxon>Bacteria</taxon>
        <taxon>Bacillati</taxon>
        <taxon>Actinomycetota</taxon>
        <taxon>Actinomycetes</taxon>
        <taxon>Micromonosporales</taxon>
        <taxon>Micromonosporaceae</taxon>
        <taxon>Actinoplanes</taxon>
    </lineage>
</organism>
<dbReference type="Proteomes" id="UP000249341">
    <property type="component" value="Unassembled WGS sequence"/>
</dbReference>
<evidence type="ECO:0000313" key="1">
    <source>
        <dbReference type="EMBL" id="RAK42929.1"/>
    </source>
</evidence>
<protein>
    <submittedName>
        <fullName evidence="1">Uncharacterized protein</fullName>
    </submittedName>
</protein>
<accession>A0A327ZJV3</accession>
<evidence type="ECO:0000313" key="2">
    <source>
        <dbReference type="Proteomes" id="UP000249341"/>
    </source>
</evidence>
<dbReference type="EMBL" id="QLMJ01000001">
    <property type="protein sequence ID" value="RAK42929.1"/>
    <property type="molecule type" value="Genomic_DNA"/>
</dbReference>
<comment type="caution">
    <text evidence="1">The sequence shown here is derived from an EMBL/GenBank/DDBJ whole genome shotgun (WGS) entry which is preliminary data.</text>
</comment>
<gene>
    <name evidence="1" type="ORF">B0I29_10159</name>
</gene>
<dbReference type="OrthoDB" id="7582652at2"/>
<keyword evidence="2" id="KW-1185">Reference proteome</keyword>